<evidence type="ECO:0000313" key="3">
    <source>
        <dbReference type="EMBL" id="PKY70601.1"/>
    </source>
</evidence>
<name>A0A2I1IHK5_9MICO</name>
<dbReference type="GO" id="GO:0016740">
    <property type="term" value="F:transferase activity"/>
    <property type="evidence" value="ECO:0007669"/>
    <property type="project" value="UniProtKB-KW"/>
</dbReference>
<proteinExistence type="predicted"/>
<evidence type="ECO:0000259" key="2">
    <source>
        <dbReference type="Pfam" id="PF13524"/>
    </source>
</evidence>
<dbReference type="Proteomes" id="UP000242755">
    <property type="component" value="Unassembled WGS sequence"/>
</dbReference>
<protein>
    <submittedName>
        <fullName evidence="3">Glycosyltransferase</fullName>
    </submittedName>
</protein>
<reference evidence="3 4" key="1">
    <citation type="submission" date="2017-12" db="EMBL/GenBank/DDBJ databases">
        <title>Phylogenetic diversity of female urinary microbiome.</title>
        <authorList>
            <person name="Thomas-White K."/>
            <person name="Wolfe A.J."/>
        </authorList>
    </citation>
    <scope>NUCLEOTIDE SEQUENCE [LARGE SCALE GENOMIC DNA]</scope>
    <source>
        <strain evidence="3 4">UMB0426</strain>
    </source>
</reference>
<keyword evidence="3" id="KW-0808">Transferase</keyword>
<feature type="domain" description="Spore protein YkvP/CgeB glycosyl transferase-like" evidence="2">
    <location>
        <begin position="246"/>
        <end position="376"/>
    </location>
</feature>
<dbReference type="InterPro" id="IPR029044">
    <property type="entry name" value="Nucleotide-diphossugar_trans"/>
</dbReference>
<dbReference type="AlphaFoldDB" id="A0A2I1IHK5"/>
<evidence type="ECO:0000313" key="4">
    <source>
        <dbReference type="Proteomes" id="UP000242755"/>
    </source>
</evidence>
<gene>
    <name evidence="3" type="ORF">CYJ40_05385</name>
</gene>
<accession>A0A2I1IHK5</accession>
<dbReference type="Gene3D" id="3.90.550.10">
    <property type="entry name" value="Spore Coat Polysaccharide Biosynthesis Protein SpsA, Chain A"/>
    <property type="match status" value="1"/>
</dbReference>
<dbReference type="InterPro" id="IPR055259">
    <property type="entry name" value="YkvP/CgeB_Glyco_trans-like"/>
</dbReference>
<organism evidence="3 4">
    <name type="scientific">Brevibacterium ravenspurgense</name>
    <dbReference type="NCBI Taxonomy" id="479117"/>
    <lineage>
        <taxon>Bacteria</taxon>
        <taxon>Bacillati</taxon>
        <taxon>Actinomycetota</taxon>
        <taxon>Actinomycetes</taxon>
        <taxon>Micrococcales</taxon>
        <taxon>Brevibacteriaceae</taxon>
        <taxon>Brevibacterium</taxon>
    </lineage>
</organism>
<evidence type="ECO:0000256" key="1">
    <source>
        <dbReference type="SAM" id="MobiDB-lite"/>
    </source>
</evidence>
<dbReference type="EMBL" id="PKGO01000004">
    <property type="protein sequence ID" value="PKY70601.1"/>
    <property type="molecule type" value="Genomic_DNA"/>
</dbReference>
<dbReference type="SUPFAM" id="SSF53448">
    <property type="entry name" value="Nucleotide-diphospho-sugar transferases"/>
    <property type="match status" value="1"/>
</dbReference>
<feature type="region of interest" description="Disordered" evidence="1">
    <location>
        <begin position="1"/>
        <end position="48"/>
    </location>
</feature>
<comment type="caution">
    <text evidence="3">The sequence shown here is derived from an EMBL/GenBank/DDBJ whole genome shotgun (WGS) entry which is preliminary data.</text>
</comment>
<sequence length="614" mass="69024">MWHLRKGGPTQVRTWWRRRRVPTQPSARTPYDSGGPLTDQFPAATPRPRTPVFDAVRVGTILDEFSEFAFAAEWDLVPLKRRGWSEQLDTVDFVFVESAWNGNGGQWQYQLTGTSGVKEDVKQLLAECKHRGIPTVFWNKEDPPHYADFLEAASLFDVVFTSDIRLLEQYRADLGHDRVAPLSFAAQPAVHNPERLPAGQHSRDVAFAGMYFAHRYPERREQMEWLLGAAADVSPKMDRGLEIFSRQHGGDERYQFPPPLDQHVLGSLPYENMLTAYKAFKTFLNVNSVTDSPSMCARRIFEISASGTPVVSAPSAGTAAFFPADEVLQPSTREEAGLTLRALVRSPELRDRTVHLAQRRIWKEHTYSHRAMTIMDSVGIEYSDPIARSASLLVSTNRPAQLDHVLETAARQDHAQLELVLLAHGFGLQESEVRAKAAHLGIENLVLLSATPAETLGECLNHTISASSGDVLLKMDDDDIYGEHYVSDQLAALRYSAADMVGKQAHYLYLTSSNIVMCRFPEREHRFTDLVMGPTMTAPRQVFEGLQFANLRRGEDTDLQKRLVANGGTIYSADRFNFLQVRTDHAHTWQVDDALLLANSDVHAFGYTADHYLF</sequence>
<dbReference type="Pfam" id="PF13524">
    <property type="entry name" value="Glyco_trans_1_2"/>
    <property type="match status" value="1"/>
</dbReference>